<reference evidence="2 3" key="1">
    <citation type="submission" date="2021-06" db="EMBL/GenBank/DDBJ databases">
        <title>Caerostris extrusa draft genome.</title>
        <authorList>
            <person name="Kono N."/>
            <person name="Arakawa K."/>
        </authorList>
    </citation>
    <scope>NUCLEOTIDE SEQUENCE [LARGE SCALE GENOMIC DNA]</scope>
</reference>
<gene>
    <name evidence="2" type="ORF">CEXT_583001</name>
</gene>
<feature type="compositionally biased region" description="Low complexity" evidence="1">
    <location>
        <begin position="84"/>
        <end position="93"/>
    </location>
</feature>
<accession>A0AAV4TD46</accession>
<keyword evidence="3" id="KW-1185">Reference proteome</keyword>
<organism evidence="2 3">
    <name type="scientific">Caerostris extrusa</name>
    <name type="common">Bark spider</name>
    <name type="synonym">Caerostris bankana</name>
    <dbReference type="NCBI Taxonomy" id="172846"/>
    <lineage>
        <taxon>Eukaryota</taxon>
        <taxon>Metazoa</taxon>
        <taxon>Ecdysozoa</taxon>
        <taxon>Arthropoda</taxon>
        <taxon>Chelicerata</taxon>
        <taxon>Arachnida</taxon>
        <taxon>Araneae</taxon>
        <taxon>Araneomorphae</taxon>
        <taxon>Entelegynae</taxon>
        <taxon>Araneoidea</taxon>
        <taxon>Araneidae</taxon>
        <taxon>Caerostris</taxon>
    </lineage>
</organism>
<dbReference type="EMBL" id="BPLR01011087">
    <property type="protein sequence ID" value="GIY44089.1"/>
    <property type="molecule type" value="Genomic_DNA"/>
</dbReference>
<dbReference type="Proteomes" id="UP001054945">
    <property type="component" value="Unassembled WGS sequence"/>
</dbReference>
<sequence length="113" mass="12487">MQNSLHRQQQPFLPMIIQIDVETSDPTQLTLCNMSDDFHPWTPPPTPSILQETLFLPGCENRTVCGAIEHSNPFLTTGHPPPSSNNSDSLKGSSGNAFVWQCEDIVFVSSFDA</sequence>
<feature type="region of interest" description="Disordered" evidence="1">
    <location>
        <begin position="74"/>
        <end position="93"/>
    </location>
</feature>
<name>A0AAV4TD46_CAEEX</name>
<comment type="caution">
    <text evidence="2">The sequence shown here is derived from an EMBL/GenBank/DDBJ whole genome shotgun (WGS) entry which is preliminary data.</text>
</comment>
<dbReference type="AlphaFoldDB" id="A0AAV4TD46"/>
<proteinExistence type="predicted"/>
<protein>
    <submittedName>
        <fullName evidence="2">Uncharacterized protein</fullName>
    </submittedName>
</protein>
<evidence type="ECO:0000313" key="3">
    <source>
        <dbReference type="Proteomes" id="UP001054945"/>
    </source>
</evidence>
<evidence type="ECO:0000313" key="2">
    <source>
        <dbReference type="EMBL" id="GIY44089.1"/>
    </source>
</evidence>
<evidence type="ECO:0000256" key="1">
    <source>
        <dbReference type="SAM" id="MobiDB-lite"/>
    </source>
</evidence>